<evidence type="ECO:0000313" key="2">
    <source>
        <dbReference type="Proteomes" id="UP000054538"/>
    </source>
</evidence>
<dbReference type="Proteomes" id="UP000054538">
    <property type="component" value="Unassembled WGS sequence"/>
</dbReference>
<evidence type="ECO:0000313" key="1">
    <source>
        <dbReference type="EMBL" id="KIK80301.1"/>
    </source>
</evidence>
<dbReference type="EMBL" id="KN826050">
    <property type="protein sequence ID" value="KIK80301.1"/>
    <property type="molecule type" value="Genomic_DNA"/>
</dbReference>
<keyword evidence="2" id="KW-1185">Reference proteome</keyword>
<dbReference type="AlphaFoldDB" id="A0A0D0D955"/>
<organism evidence="1 2">
    <name type="scientific">Paxillus rubicundulus Ve08.2h10</name>
    <dbReference type="NCBI Taxonomy" id="930991"/>
    <lineage>
        <taxon>Eukaryota</taxon>
        <taxon>Fungi</taxon>
        <taxon>Dikarya</taxon>
        <taxon>Basidiomycota</taxon>
        <taxon>Agaricomycotina</taxon>
        <taxon>Agaricomycetes</taxon>
        <taxon>Agaricomycetidae</taxon>
        <taxon>Boletales</taxon>
        <taxon>Paxilineae</taxon>
        <taxon>Paxillaceae</taxon>
        <taxon>Paxillus</taxon>
    </lineage>
</organism>
<dbReference type="HOGENOM" id="CLU_1622903_0_0_1"/>
<proteinExistence type="predicted"/>
<accession>A0A0D0D955</accession>
<dbReference type="InParanoid" id="A0A0D0D955"/>
<sequence>MFKQVVVTAPAAPQVGETHQWLHVRATPAVIVLASSCKPGRPTLFDMALISKTPEDHQQARGTLNGLRVAQVCVIFKLPPQFGWYSRPLAYIEWFTPLQGLDPIVGMYQVSRSTRHHRHNAAIVHIDEIVCLCHLIPKMAQEVDRRWTSHNVYEVANTFFLNNFIDFRFLLLVLWHNVATFTTNTIGTM</sequence>
<dbReference type="STRING" id="930991.A0A0D0D955"/>
<protein>
    <submittedName>
        <fullName evidence="1">Uncharacterized protein</fullName>
    </submittedName>
</protein>
<name>A0A0D0D955_9AGAM</name>
<dbReference type="OrthoDB" id="2606601at2759"/>
<reference evidence="1 2" key="1">
    <citation type="submission" date="2014-04" db="EMBL/GenBank/DDBJ databases">
        <authorList>
            <consortium name="DOE Joint Genome Institute"/>
            <person name="Kuo A."/>
            <person name="Kohler A."/>
            <person name="Jargeat P."/>
            <person name="Nagy L.G."/>
            <person name="Floudas D."/>
            <person name="Copeland A."/>
            <person name="Barry K.W."/>
            <person name="Cichocki N."/>
            <person name="Veneault-Fourrey C."/>
            <person name="LaButti K."/>
            <person name="Lindquist E.A."/>
            <person name="Lipzen A."/>
            <person name="Lundell T."/>
            <person name="Morin E."/>
            <person name="Murat C."/>
            <person name="Sun H."/>
            <person name="Tunlid A."/>
            <person name="Henrissat B."/>
            <person name="Grigoriev I.V."/>
            <person name="Hibbett D.S."/>
            <person name="Martin F."/>
            <person name="Nordberg H.P."/>
            <person name="Cantor M.N."/>
            <person name="Hua S.X."/>
        </authorList>
    </citation>
    <scope>NUCLEOTIDE SEQUENCE [LARGE SCALE GENOMIC DNA]</scope>
    <source>
        <strain evidence="1 2">Ve08.2h10</strain>
    </source>
</reference>
<gene>
    <name evidence="1" type="ORF">PAXRUDRAFT_159023</name>
</gene>
<reference evidence="2" key="2">
    <citation type="submission" date="2015-01" db="EMBL/GenBank/DDBJ databases">
        <title>Evolutionary Origins and Diversification of the Mycorrhizal Mutualists.</title>
        <authorList>
            <consortium name="DOE Joint Genome Institute"/>
            <consortium name="Mycorrhizal Genomics Consortium"/>
            <person name="Kohler A."/>
            <person name="Kuo A."/>
            <person name="Nagy L.G."/>
            <person name="Floudas D."/>
            <person name="Copeland A."/>
            <person name="Barry K.W."/>
            <person name="Cichocki N."/>
            <person name="Veneault-Fourrey C."/>
            <person name="LaButti K."/>
            <person name="Lindquist E.A."/>
            <person name="Lipzen A."/>
            <person name="Lundell T."/>
            <person name="Morin E."/>
            <person name="Murat C."/>
            <person name="Riley R."/>
            <person name="Ohm R."/>
            <person name="Sun H."/>
            <person name="Tunlid A."/>
            <person name="Henrissat B."/>
            <person name="Grigoriev I.V."/>
            <person name="Hibbett D.S."/>
            <person name="Martin F."/>
        </authorList>
    </citation>
    <scope>NUCLEOTIDE SEQUENCE [LARGE SCALE GENOMIC DNA]</scope>
    <source>
        <strain evidence="2">Ve08.2h10</strain>
    </source>
</reference>